<proteinExistence type="predicted"/>
<dbReference type="EMBL" id="FQVN01000004">
    <property type="protein sequence ID" value="SHF55235.1"/>
    <property type="molecule type" value="Genomic_DNA"/>
</dbReference>
<gene>
    <name evidence="1" type="ORF">SAMN05444320_10467</name>
</gene>
<sequence length="50" mass="5171">MPNAGRGDGCRADPAVTAPSVPVRWAAYSTVSVAVEYTVPPVPVALIVYV</sequence>
<dbReference type="Proteomes" id="UP000184501">
    <property type="component" value="Unassembled WGS sequence"/>
</dbReference>
<protein>
    <submittedName>
        <fullName evidence="1">Uncharacterized protein</fullName>
    </submittedName>
</protein>
<name>A0A1M5CKD1_STRHI</name>
<reference evidence="1 2" key="1">
    <citation type="submission" date="2016-11" db="EMBL/GenBank/DDBJ databases">
        <authorList>
            <person name="Jaros S."/>
            <person name="Januszkiewicz K."/>
            <person name="Wedrychowicz H."/>
        </authorList>
    </citation>
    <scope>NUCLEOTIDE SEQUENCE [LARGE SCALE GENOMIC DNA]</scope>
    <source>
        <strain evidence="1 2">DSM 44523</strain>
    </source>
</reference>
<keyword evidence="2" id="KW-1185">Reference proteome</keyword>
<evidence type="ECO:0000313" key="2">
    <source>
        <dbReference type="Proteomes" id="UP000184501"/>
    </source>
</evidence>
<dbReference type="AlphaFoldDB" id="A0A1M5CKD1"/>
<evidence type="ECO:0000313" key="1">
    <source>
        <dbReference type="EMBL" id="SHF55235.1"/>
    </source>
</evidence>
<accession>A0A1M5CKD1</accession>
<organism evidence="1 2">
    <name type="scientific">Streptoalloteichus hindustanus</name>
    <dbReference type="NCBI Taxonomy" id="2017"/>
    <lineage>
        <taxon>Bacteria</taxon>
        <taxon>Bacillati</taxon>
        <taxon>Actinomycetota</taxon>
        <taxon>Actinomycetes</taxon>
        <taxon>Pseudonocardiales</taxon>
        <taxon>Pseudonocardiaceae</taxon>
        <taxon>Streptoalloteichus</taxon>
    </lineage>
</organism>